<proteinExistence type="predicted"/>
<organism evidence="1 2">
    <name type="scientific">Ameca splendens</name>
    <dbReference type="NCBI Taxonomy" id="208324"/>
    <lineage>
        <taxon>Eukaryota</taxon>
        <taxon>Metazoa</taxon>
        <taxon>Chordata</taxon>
        <taxon>Craniata</taxon>
        <taxon>Vertebrata</taxon>
        <taxon>Euteleostomi</taxon>
        <taxon>Actinopterygii</taxon>
        <taxon>Neopterygii</taxon>
        <taxon>Teleostei</taxon>
        <taxon>Neoteleostei</taxon>
        <taxon>Acanthomorphata</taxon>
        <taxon>Ovalentaria</taxon>
        <taxon>Atherinomorphae</taxon>
        <taxon>Cyprinodontiformes</taxon>
        <taxon>Goodeidae</taxon>
        <taxon>Ameca</taxon>
    </lineage>
</organism>
<accession>A0ABV1A7T0</accession>
<sequence>MDFEAMIGAFRAKWLNTFQLQQNSIWFHIPNFIFKQLGGIECLAKCDFEISKMEFKQKFRMKDSPSPSSPSNDFPMCLPAFQSASCQSDSSSNHLPTPCF</sequence>
<gene>
    <name evidence="1" type="ORF">AMECASPLE_013902</name>
</gene>
<evidence type="ECO:0000313" key="2">
    <source>
        <dbReference type="Proteomes" id="UP001469553"/>
    </source>
</evidence>
<comment type="caution">
    <text evidence="1">The sequence shown here is derived from an EMBL/GenBank/DDBJ whole genome shotgun (WGS) entry which is preliminary data.</text>
</comment>
<reference evidence="1 2" key="1">
    <citation type="submission" date="2021-06" db="EMBL/GenBank/DDBJ databases">
        <authorList>
            <person name="Palmer J.M."/>
        </authorList>
    </citation>
    <scope>NUCLEOTIDE SEQUENCE [LARGE SCALE GENOMIC DNA]</scope>
    <source>
        <strain evidence="1 2">AS_MEX2019</strain>
        <tissue evidence="1">Muscle</tissue>
    </source>
</reference>
<dbReference type="EMBL" id="JAHRIP010085564">
    <property type="protein sequence ID" value="MEQ2314607.1"/>
    <property type="molecule type" value="Genomic_DNA"/>
</dbReference>
<protein>
    <submittedName>
        <fullName evidence="1">Uncharacterized protein</fullName>
    </submittedName>
</protein>
<evidence type="ECO:0000313" key="1">
    <source>
        <dbReference type="EMBL" id="MEQ2314607.1"/>
    </source>
</evidence>
<dbReference type="Proteomes" id="UP001469553">
    <property type="component" value="Unassembled WGS sequence"/>
</dbReference>
<name>A0ABV1A7T0_9TELE</name>
<keyword evidence="2" id="KW-1185">Reference proteome</keyword>